<organism evidence="1 2">
    <name type="scientific">Candidatus Magnetoglobus multicellularis str. Araruama</name>
    <dbReference type="NCBI Taxonomy" id="890399"/>
    <lineage>
        <taxon>Bacteria</taxon>
        <taxon>Pseudomonadati</taxon>
        <taxon>Thermodesulfobacteriota</taxon>
        <taxon>Desulfobacteria</taxon>
        <taxon>Desulfobacterales</taxon>
        <taxon>Desulfobacteraceae</taxon>
        <taxon>Candidatus Magnetoglobus</taxon>
    </lineage>
</organism>
<comment type="caution">
    <text evidence="1">The sequence shown here is derived from an EMBL/GenBank/DDBJ whole genome shotgun (WGS) entry which is preliminary data.</text>
</comment>
<protein>
    <submittedName>
        <fullName evidence="1">Uncharacterized protein</fullName>
    </submittedName>
</protein>
<dbReference type="Proteomes" id="UP000189670">
    <property type="component" value="Unassembled WGS sequence"/>
</dbReference>
<name>A0A1V1P2V6_9BACT</name>
<sequence>MFNSKAINTGVVQLNIQSPPDWVMMPPVRKGFVFGIGVAQDHSSPEKAWIVAEKNARADIAFQNNLRMIDVNEDYQRSMWEWLVRHHKTMSTVLLRNVVIIRHGYCKTDRTYYALARMRVINAEETLENNIIGNNRQSKRGKDG</sequence>
<reference evidence="2" key="1">
    <citation type="submission" date="2012-11" db="EMBL/GenBank/DDBJ databases">
        <authorList>
            <person name="Lucero-Rivera Y.E."/>
            <person name="Tovar-Ramirez D."/>
        </authorList>
    </citation>
    <scope>NUCLEOTIDE SEQUENCE [LARGE SCALE GENOMIC DNA]</scope>
    <source>
        <strain evidence="2">Araruama</strain>
    </source>
</reference>
<proteinExistence type="predicted"/>
<dbReference type="AlphaFoldDB" id="A0A1V1P2V6"/>
<evidence type="ECO:0000313" key="2">
    <source>
        <dbReference type="Proteomes" id="UP000189670"/>
    </source>
</evidence>
<evidence type="ECO:0000313" key="1">
    <source>
        <dbReference type="EMBL" id="ETR69229.1"/>
    </source>
</evidence>
<gene>
    <name evidence="1" type="ORF">OMM_04066</name>
</gene>
<dbReference type="EMBL" id="ATBP01000701">
    <property type="protein sequence ID" value="ETR69229.1"/>
    <property type="molecule type" value="Genomic_DNA"/>
</dbReference>
<accession>A0A1V1P2V6</accession>